<feature type="domain" description="General secretion pathway GspH" evidence="11">
    <location>
        <begin position="39"/>
        <end position="134"/>
    </location>
</feature>
<keyword evidence="13" id="KW-1185">Reference proteome</keyword>
<evidence type="ECO:0000313" key="13">
    <source>
        <dbReference type="Proteomes" id="UP001226574"/>
    </source>
</evidence>
<reference evidence="12 13" key="1">
    <citation type="submission" date="2023-08" db="EMBL/GenBank/DDBJ databases">
        <title>Pseudoalteromonas haloplanktis LL1 genome.</title>
        <authorList>
            <person name="Wu S."/>
        </authorList>
    </citation>
    <scope>NUCLEOTIDE SEQUENCE [LARGE SCALE GENOMIC DNA]</scope>
    <source>
        <strain evidence="12 13">LL1</strain>
    </source>
</reference>
<evidence type="ECO:0000256" key="10">
    <source>
        <dbReference type="ARBA" id="ARBA00030775"/>
    </source>
</evidence>
<dbReference type="PROSITE" id="PS00409">
    <property type="entry name" value="PROKAR_NTER_METHYL"/>
    <property type="match status" value="1"/>
</dbReference>
<evidence type="ECO:0000256" key="9">
    <source>
        <dbReference type="ARBA" id="ARBA00025772"/>
    </source>
</evidence>
<organism evidence="12 13">
    <name type="scientific">Pseudoalteromonas haloplanktis</name>
    <name type="common">Alteromonas haloplanktis</name>
    <dbReference type="NCBI Taxonomy" id="228"/>
    <lineage>
        <taxon>Bacteria</taxon>
        <taxon>Pseudomonadati</taxon>
        <taxon>Pseudomonadota</taxon>
        <taxon>Gammaproteobacteria</taxon>
        <taxon>Alteromonadales</taxon>
        <taxon>Pseudoalteromonadaceae</taxon>
        <taxon>Pseudoalteromonas</taxon>
    </lineage>
</organism>
<proteinExistence type="inferred from homology"/>
<dbReference type="Proteomes" id="UP001226574">
    <property type="component" value="Unassembled WGS sequence"/>
</dbReference>
<evidence type="ECO:0000313" key="12">
    <source>
        <dbReference type="EMBL" id="MDQ9092348.1"/>
    </source>
</evidence>
<evidence type="ECO:0000256" key="1">
    <source>
        <dbReference type="ARBA" id="ARBA00004377"/>
    </source>
</evidence>
<dbReference type="RefSeq" id="WP_309039158.1">
    <property type="nucleotide sequence ID" value="NZ_JAVIFY010000008.1"/>
</dbReference>
<comment type="caution">
    <text evidence="12">The sequence shown here is derived from an EMBL/GenBank/DDBJ whole genome shotgun (WGS) entry which is preliminary data.</text>
</comment>
<gene>
    <name evidence="12" type="ORF">RC083_12195</name>
</gene>
<dbReference type="SUPFAM" id="SSF54523">
    <property type="entry name" value="Pili subunits"/>
    <property type="match status" value="1"/>
</dbReference>
<evidence type="ECO:0000256" key="8">
    <source>
        <dbReference type="ARBA" id="ARBA00023136"/>
    </source>
</evidence>
<dbReference type="EMBL" id="JAVIFY010000008">
    <property type="protein sequence ID" value="MDQ9092348.1"/>
    <property type="molecule type" value="Genomic_DNA"/>
</dbReference>
<keyword evidence="4" id="KW-0488">Methylation</keyword>
<sequence length="146" mass="16220">MRGFTLLELMIVVAIVSIMAVLAAPNYMAFIKHDRLVTHANQLQSVYKYSRSEAIKRNQTVILQAKPEHWQARTDVDGVTTILQEFTIQHASITIDLPTLSVSATGELNQAYQITVTDQDSSTIDMQLCILPSGQSWLSEQPQGCA</sequence>
<keyword evidence="7" id="KW-1133">Transmembrane helix</keyword>
<comment type="similarity">
    <text evidence="9">Belongs to the GSP H family.</text>
</comment>
<comment type="subcellular location">
    <subcellularLocation>
        <location evidence="1">Cell inner membrane</location>
        <topology evidence="1">Single-pass membrane protein</topology>
    </subcellularLocation>
</comment>
<dbReference type="InterPro" id="IPR022346">
    <property type="entry name" value="T2SS_GspH"/>
</dbReference>
<dbReference type="Pfam" id="PF07963">
    <property type="entry name" value="N_methyl"/>
    <property type="match status" value="1"/>
</dbReference>
<evidence type="ECO:0000256" key="2">
    <source>
        <dbReference type="ARBA" id="ARBA00021549"/>
    </source>
</evidence>
<dbReference type="NCBIfam" id="TIGR02532">
    <property type="entry name" value="IV_pilin_GFxxxE"/>
    <property type="match status" value="1"/>
</dbReference>
<evidence type="ECO:0000256" key="3">
    <source>
        <dbReference type="ARBA" id="ARBA00022475"/>
    </source>
</evidence>
<dbReference type="Pfam" id="PF12019">
    <property type="entry name" value="GspH"/>
    <property type="match status" value="1"/>
</dbReference>
<evidence type="ECO:0000256" key="4">
    <source>
        <dbReference type="ARBA" id="ARBA00022481"/>
    </source>
</evidence>
<dbReference type="InterPro" id="IPR012902">
    <property type="entry name" value="N_methyl_site"/>
</dbReference>
<name>A0ABU1BCU3_PSEHA</name>
<keyword evidence="3" id="KW-1003">Cell membrane</keyword>
<dbReference type="Gene3D" id="3.30.700.10">
    <property type="entry name" value="Glycoprotein, Type 4 Pilin"/>
    <property type="match status" value="1"/>
</dbReference>
<keyword evidence="5" id="KW-0997">Cell inner membrane</keyword>
<accession>A0ABU1BCU3</accession>
<evidence type="ECO:0000256" key="5">
    <source>
        <dbReference type="ARBA" id="ARBA00022519"/>
    </source>
</evidence>
<protein>
    <recommendedName>
        <fullName evidence="2">Type II secretion system protein H</fullName>
    </recommendedName>
    <alternativeName>
        <fullName evidence="10">General secretion pathway protein H</fullName>
    </alternativeName>
</protein>
<evidence type="ECO:0000256" key="6">
    <source>
        <dbReference type="ARBA" id="ARBA00022692"/>
    </source>
</evidence>
<evidence type="ECO:0000259" key="11">
    <source>
        <dbReference type="Pfam" id="PF12019"/>
    </source>
</evidence>
<keyword evidence="8" id="KW-0472">Membrane</keyword>
<keyword evidence="6" id="KW-0812">Transmembrane</keyword>
<evidence type="ECO:0000256" key="7">
    <source>
        <dbReference type="ARBA" id="ARBA00022989"/>
    </source>
</evidence>
<dbReference type="InterPro" id="IPR045584">
    <property type="entry name" value="Pilin-like"/>
</dbReference>